<comment type="caution">
    <text evidence="1">The sequence shown here is derived from an EMBL/GenBank/DDBJ whole genome shotgun (WGS) entry which is preliminary data.</text>
</comment>
<protein>
    <submittedName>
        <fullName evidence="1">Uncharacterized protein</fullName>
    </submittedName>
</protein>
<reference evidence="1 2" key="1">
    <citation type="submission" date="2021-06" db="EMBL/GenBank/DDBJ databases">
        <authorList>
            <person name="Palmer J.M."/>
        </authorList>
    </citation>
    <scope>NUCLEOTIDE SEQUENCE [LARGE SCALE GENOMIC DNA]</scope>
    <source>
        <strain evidence="1 2">AS_MEX2019</strain>
        <tissue evidence="1">Muscle</tissue>
    </source>
</reference>
<name>A0ABV0Z060_9TELE</name>
<gene>
    <name evidence="1" type="ORF">AMECASPLE_010203</name>
</gene>
<proteinExistence type="predicted"/>
<sequence>MFEMAEGTGYVDAWVLELEETGSASLVRVRKPWISTLFLSTDLRPSQAPGLFNPSLSGFQACLDSLSRGQSQLCVPATASADSPEVLGHILFWVPHLFPRLRSDSFKLSAGLLFSDSCFAE</sequence>
<keyword evidence="2" id="KW-1185">Reference proteome</keyword>
<dbReference type="EMBL" id="JAHRIP010047611">
    <property type="protein sequence ID" value="MEQ2298923.1"/>
    <property type="molecule type" value="Genomic_DNA"/>
</dbReference>
<accession>A0ABV0Z060</accession>
<dbReference type="Proteomes" id="UP001469553">
    <property type="component" value="Unassembled WGS sequence"/>
</dbReference>
<evidence type="ECO:0000313" key="2">
    <source>
        <dbReference type="Proteomes" id="UP001469553"/>
    </source>
</evidence>
<organism evidence="1 2">
    <name type="scientific">Ameca splendens</name>
    <dbReference type="NCBI Taxonomy" id="208324"/>
    <lineage>
        <taxon>Eukaryota</taxon>
        <taxon>Metazoa</taxon>
        <taxon>Chordata</taxon>
        <taxon>Craniata</taxon>
        <taxon>Vertebrata</taxon>
        <taxon>Euteleostomi</taxon>
        <taxon>Actinopterygii</taxon>
        <taxon>Neopterygii</taxon>
        <taxon>Teleostei</taxon>
        <taxon>Neoteleostei</taxon>
        <taxon>Acanthomorphata</taxon>
        <taxon>Ovalentaria</taxon>
        <taxon>Atherinomorphae</taxon>
        <taxon>Cyprinodontiformes</taxon>
        <taxon>Goodeidae</taxon>
        <taxon>Ameca</taxon>
    </lineage>
</organism>
<evidence type="ECO:0000313" key="1">
    <source>
        <dbReference type="EMBL" id="MEQ2298923.1"/>
    </source>
</evidence>